<sequence length="306" mass="35522">MNNLLQRIANTLVLYSYHINDNGLFTGRTGIIYYLYNYSYYVGNEYYSDFAGDLLDKVLKASNGLSNDFEHGLTGIGWIVSRLLRENLVDGEPNKVLQNVDKKVFSRIACDPEISLLGHAIYLLERLKFDPDGLNLLEQIDNILKICENGLQKYVGKISLYHINSVLYFLIAIDKERKYFDRVENIRKLLPNVLKRIIDQRLYDATDQLIFNQLIENVGTVYLPRWNYIRLYQFPKMIDYTDPVERYIYTARMQEIYFGIASINAPSDQQINDFIDRKQESITLDGFLYQKGLAGLGCAILKSNLK</sequence>
<proteinExistence type="predicted"/>
<reference evidence="1 2" key="1">
    <citation type="submission" date="2016-11" db="EMBL/GenBank/DDBJ databases">
        <authorList>
            <person name="Jaros S."/>
            <person name="Januszkiewicz K."/>
            <person name="Wedrychowicz H."/>
        </authorList>
    </citation>
    <scope>NUCLEOTIDE SEQUENCE [LARGE SCALE GENOMIC DNA]</scope>
    <source>
        <strain evidence="1 2">DSM 26883</strain>
    </source>
</reference>
<evidence type="ECO:0000313" key="1">
    <source>
        <dbReference type="EMBL" id="SHF48838.1"/>
    </source>
</evidence>
<dbReference type="AlphaFoldDB" id="A0A1M5C247"/>
<dbReference type="STRING" id="871325.SAMN05444349_1224"/>
<dbReference type="Proteomes" id="UP000184436">
    <property type="component" value="Unassembled WGS sequence"/>
</dbReference>
<dbReference type="OrthoDB" id="1047753at2"/>
<protein>
    <recommendedName>
        <fullName evidence="3">Lanthionine synthetase C-like protein</fullName>
    </recommendedName>
</protein>
<dbReference type="SUPFAM" id="SSF158745">
    <property type="entry name" value="LanC-like"/>
    <property type="match status" value="1"/>
</dbReference>
<dbReference type="EMBL" id="FQVD01000022">
    <property type="protein sequence ID" value="SHF48838.1"/>
    <property type="molecule type" value="Genomic_DNA"/>
</dbReference>
<keyword evidence="2" id="KW-1185">Reference proteome</keyword>
<accession>A0A1M5C247</accession>
<evidence type="ECO:0000313" key="2">
    <source>
        <dbReference type="Proteomes" id="UP000184436"/>
    </source>
</evidence>
<dbReference type="Gene3D" id="1.50.10.20">
    <property type="match status" value="1"/>
</dbReference>
<gene>
    <name evidence="1" type="ORF">SAMN05444349_1224</name>
</gene>
<evidence type="ECO:0008006" key="3">
    <source>
        <dbReference type="Google" id="ProtNLM"/>
    </source>
</evidence>
<name>A0A1M5C247_9BACE</name>
<dbReference type="RefSeq" id="WP_025075178.1">
    <property type="nucleotide sequence ID" value="NZ_FQVD01000022.1"/>
</dbReference>
<organism evidence="1 2">
    <name type="scientific">Bacteroides faecichinchillae</name>
    <dbReference type="NCBI Taxonomy" id="871325"/>
    <lineage>
        <taxon>Bacteria</taxon>
        <taxon>Pseudomonadati</taxon>
        <taxon>Bacteroidota</taxon>
        <taxon>Bacteroidia</taxon>
        <taxon>Bacteroidales</taxon>
        <taxon>Bacteroidaceae</taxon>
        <taxon>Bacteroides</taxon>
    </lineage>
</organism>